<reference evidence="1 2" key="1">
    <citation type="submission" date="2015-02" db="EMBL/GenBank/DDBJ databases">
        <authorList>
            <person name="Ju K.-S."/>
            <person name="Doroghazi J.R."/>
            <person name="Metcalf W."/>
        </authorList>
    </citation>
    <scope>NUCLEOTIDE SEQUENCE [LARGE SCALE GENOMIC DNA]</scope>
    <source>
        <strain evidence="1 2">ATCC 31215</strain>
    </source>
</reference>
<accession>A0A0F2TIN2</accession>
<dbReference type="RefSeq" id="WP_045692821.1">
    <property type="nucleotide sequence ID" value="NZ_JZKH01000006.1"/>
</dbReference>
<dbReference type="PATRIC" id="fig|359131.3.peg.5610"/>
<dbReference type="AlphaFoldDB" id="A0A0F2TIN2"/>
<name>A0A0F2TIN2_STRR3</name>
<organism evidence="1 2">
    <name type="scientific">Streptomyces rubellomurinus (strain ATCC 31215)</name>
    <dbReference type="NCBI Taxonomy" id="359131"/>
    <lineage>
        <taxon>Bacteria</taxon>
        <taxon>Bacillati</taxon>
        <taxon>Actinomycetota</taxon>
        <taxon>Actinomycetes</taxon>
        <taxon>Kitasatosporales</taxon>
        <taxon>Streptomycetaceae</taxon>
        <taxon>Streptomyces</taxon>
    </lineage>
</organism>
<evidence type="ECO:0000313" key="2">
    <source>
        <dbReference type="Proteomes" id="UP000033699"/>
    </source>
</evidence>
<gene>
    <name evidence="1" type="ORF">VM95_05185</name>
</gene>
<proteinExistence type="predicted"/>
<comment type="caution">
    <text evidence="1">The sequence shown here is derived from an EMBL/GenBank/DDBJ whole genome shotgun (WGS) entry which is preliminary data.</text>
</comment>
<evidence type="ECO:0000313" key="1">
    <source>
        <dbReference type="EMBL" id="KJS63103.1"/>
    </source>
</evidence>
<dbReference type="EMBL" id="JZKH01000006">
    <property type="protein sequence ID" value="KJS63103.1"/>
    <property type="molecule type" value="Genomic_DNA"/>
</dbReference>
<protein>
    <submittedName>
        <fullName evidence="1">Uncharacterized protein</fullName>
    </submittedName>
</protein>
<dbReference type="Proteomes" id="UP000033699">
    <property type="component" value="Unassembled WGS sequence"/>
</dbReference>
<keyword evidence="2" id="KW-1185">Reference proteome</keyword>
<dbReference type="OrthoDB" id="3211639at2"/>
<sequence>MGNSTFWVLMPMPAAGVERFAPRLRPPVAEHAADPRTREWWRRWAADPNGEQAFHAFHERAFDGPLDEHIDVVYEAWELGQATGPYVHLAARKGSPMAGLAFAIGPERFARLPGWFGDFLLTPEQARAALPAVEAAFDLDGAARATAVERLVEALPECWDGPERILDEVLPVWRAAVEAGHGLFGTQVTPT</sequence>